<reference evidence="4 5" key="1">
    <citation type="submission" date="2016-12" db="EMBL/GenBank/DDBJ databases">
        <authorList>
            <person name="Song W.-J."/>
            <person name="Kurnit D.M."/>
        </authorList>
    </citation>
    <scope>NUCLEOTIDE SEQUENCE [LARGE SCALE GENOMIC DNA]</scope>
    <source>
        <strain evidence="4 5">DSM 11393</strain>
    </source>
</reference>
<sequence length="559" mass="62428">MNDDNGNKERKKKCLRRLTNLEAVRKDWEAHYRDLATHFLPRRSRFLNSGDHTNKGDKLNKDLIDSTGLLSVRTLASGMQSGLTSPARPWFRLGLQDDNLAQQDEAKTWLHDTQEKMVSVFSRSNFYDSIHMLYHELAVFGTGALIVEEDPDTVIRCRCFTVGEYALDTSASGRVNAIYRRLRMTAKQIVETWEDCPQRIKDMADKDNGDWIDVLHAVEPNDKKKDDAKNKRERAYTSIYMLLSGGNEVLEDGGYYEFPALCPRWDVTGSDIYGRSPAMDALSDCRMLQKMQKTKIEALIKEVNPPLAVYGGQDVYPDISPGAINYVSSLAQGQQAIAPLYQVRSNLQALEGTTASIQNQIKQVFFNDLFLMISQVNRQMTATEVAERNSEKMLLLGPVLDRLRSELFQPLIERVFGIMQRNGMISPPPEILQGLEIKIEFVSILAQAQKQAGIAAVQQVVGFVGQSAALNPEIIDKLDLDEAVDQVSDMLGVPPKLIRSDEAVAQIRQGRAAQQAQMQQMQQMQQGVDMAGGATKAMQNAGLNIKDLLGGGQNGEVVQ</sequence>
<name>A0A1M7T7W7_9BACT</name>
<evidence type="ECO:0000256" key="3">
    <source>
        <dbReference type="ARBA" id="ARBA00023219"/>
    </source>
</evidence>
<keyword evidence="3" id="KW-0231">Viral genome packaging</keyword>
<dbReference type="STRING" id="1121455.SAMN02745728_01696"/>
<dbReference type="AlphaFoldDB" id="A0A1M7T7W7"/>
<dbReference type="OrthoDB" id="1666403at2"/>
<evidence type="ECO:0000313" key="5">
    <source>
        <dbReference type="Proteomes" id="UP000186469"/>
    </source>
</evidence>
<organism evidence="4 5">
    <name type="scientific">Desulfovibrio litoralis DSM 11393</name>
    <dbReference type="NCBI Taxonomy" id="1121455"/>
    <lineage>
        <taxon>Bacteria</taxon>
        <taxon>Pseudomonadati</taxon>
        <taxon>Thermodesulfobacteriota</taxon>
        <taxon>Desulfovibrionia</taxon>
        <taxon>Desulfovibrionales</taxon>
        <taxon>Desulfovibrionaceae</taxon>
        <taxon>Desulfovibrio</taxon>
    </lineage>
</organism>
<evidence type="ECO:0000313" key="4">
    <source>
        <dbReference type="EMBL" id="SHN66819.1"/>
    </source>
</evidence>
<keyword evidence="2" id="KW-1188">Viral release from host cell</keyword>
<dbReference type="RefSeq" id="WP_072697388.1">
    <property type="nucleotide sequence ID" value="NZ_FRDI01000008.1"/>
</dbReference>
<proteinExistence type="predicted"/>
<accession>A0A1M7T7W7</accession>
<protein>
    <submittedName>
        <fullName evidence="4">Bacteriophage head to tail connecting protein</fullName>
    </submittedName>
</protein>
<gene>
    <name evidence="4" type="ORF">SAMN02745728_01696</name>
</gene>
<dbReference type="Pfam" id="PF12236">
    <property type="entry name" value="Head-tail_con"/>
    <property type="match status" value="1"/>
</dbReference>
<evidence type="ECO:0000256" key="2">
    <source>
        <dbReference type="ARBA" id="ARBA00022612"/>
    </source>
</evidence>
<comment type="subcellular location">
    <subcellularLocation>
        <location evidence="1">Virion</location>
    </subcellularLocation>
</comment>
<evidence type="ECO:0000256" key="1">
    <source>
        <dbReference type="ARBA" id="ARBA00004328"/>
    </source>
</evidence>
<dbReference type="Proteomes" id="UP000186469">
    <property type="component" value="Unassembled WGS sequence"/>
</dbReference>
<dbReference type="EMBL" id="FRDI01000008">
    <property type="protein sequence ID" value="SHN66819.1"/>
    <property type="molecule type" value="Genomic_DNA"/>
</dbReference>
<keyword evidence="5" id="KW-1185">Reference proteome</keyword>
<dbReference type="InterPro" id="IPR020991">
    <property type="entry name" value="Connector_podovirus"/>
</dbReference>